<evidence type="ECO:0000259" key="2">
    <source>
        <dbReference type="Pfam" id="PF07883"/>
    </source>
</evidence>
<keyword evidence="1" id="KW-0472">Membrane</keyword>
<feature type="transmembrane region" description="Helical" evidence="1">
    <location>
        <begin position="46"/>
        <end position="67"/>
    </location>
</feature>
<feature type="transmembrane region" description="Helical" evidence="1">
    <location>
        <begin position="103"/>
        <end position="122"/>
    </location>
</feature>
<proteinExistence type="predicted"/>
<dbReference type="InterPro" id="IPR011051">
    <property type="entry name" value="RmlC_Cupin_sf"/>
</dbReference>
<gene>
    <name evidence="3" type="ORF">PQ465_15010</name>
</gene>
<dbReference type="PANTHER" id="PTHR36440:SF1">
    <property type="entry name" value="PUTATIVE (AFU_ORTHOLOGUE AFUA_8G07350)-RELATED"/>
    <property type="match status" value="1"/>
</dbReference>
<organism evidence="3 4">
    <name type="scientific">Sphingobacterium oryzagri</name>
    <dbReference type="NCBI Taxonomy" id="3025669"/>
    <lineage>
        <taxon>Bacteria</taxon>
        <taxon>Pseudomonadati</taxon>
        <taxon>Bacteroidota</taxon>
        <taxon>Sphingobacteriia</taxon>
        <taxon>Sphingobacteriales</taxon>
        <taxon>Sphingobacteriaceae</taxon>
        <taxon>Sphingobacterium</taxon>
    </lineage>
</organism>
<keyword evidence="1" id="KW-0812">Transmembrane</keyword>
<feature type="transmembrane region" description="Helical" evidence="1">
    <location>
        <begin position="7"/>
        <end position="26"/>
    </location>
</feature>
<feature type="transmembrane region" description="Helical" evidence="1">
    <location>
        <begin position="74"/>
        <end position="97"/>
    </location>
</feature>
<dbReference type="InterPro" id="IPR013096">
    <property type="entry name" value="Cupin_2"/>
</dbReference>
<dbReference type="PANTHER" id="PTHR36440">
    <property type="entry name" value="PUTATIVE (AFU_ORTHOLOGUE AFUA_8G07350)-RELATED"/>
    <property type="match status" value="1"/>
</dbReference>
<evidence type="ECO:0000313" key="3">
    <source>
        <dbReference type="EMBL" id="WDF67608.1"/>
    </source>
</evidence>
<reference evidence="3 4" key="1">
    <citation type="submission" date="2023-02" db="EMBL/GenBank/DDBJ databases">
        <title>Genome sequence of Sphingobacterium sp. KACC 22765.</title>
        <authorList>
            <person name="Kim S."/>
            <person name="Heo J."/>
            <person name="Kwon S.-W."/>
        </authorList>
    </citation>
    <scope>NUCLEOTIDE SEQUENCE [LARGE SCALE GENOMIC DNA]</scope>
    <source>
        <strain evidence="3 4">KACC 22765</strain>
    </source>
</reference>
<dbReference type="SUPFAM" id="SSF51182">
    <property type="entry name" value="RmlC-like cupins"/>
    <property type="match status" value="1"/>
</dbReference>
<dbReference type="RefSeq" id="WP_274266336.1">
    <property type="nucleotide sequence ID" value="NZ_CP117880.1"/>
</dbReference>
<evidence type="ECO:0000256" key="1">
    <source>
        <dbReference type="SAM" id="Phobius"/>
    </source>
</evidence>
<dbReference type="EMBL" id="CP117880">
    <property type="protein sequence ID" value="WDF67608.1"/>
    <property type="molecule type" value="Genomic_DNA"/>
</dbReference>
<accession>A0ABY7WD76</accession>
<protein>
    <submittedName>
        <fullName evidence="3">DUF4267 domain-containing protein</fullName>
    </submittedName>
</protein>
<keyword evidence="1" id="KW-1133">Transmembrane helix</keyword>
<dbReference type="InterPro" id="IPR014710">
    <property type="entry name" value="RmlC-like_jellyroll"/>
</dbReference>
<dbReference type="Proteomes" id="UP001221558">
    <property type="component" value="Chromosome"/>
</dbReference>
<dbReference type="Pfam" id="PF07883">
    <property type="entry name" value="Cupin_2"/>
    <property type="match status" value="1"/>
</dbReference>
<evidence type="ECO:0000313" key="4">
    <source>
        <dbReference type="Proteomes" id="UP001221558"/>
    </source>
</evidence>
<dbReference type="Pfam" id="PF14087">
    <property type="entry name" value="DUF4267"/>
    <property type="match status" value="1"/>
</dbReference>
<dbReference type="Gene3D" id="2.60.120.10">
    <property type="entry name" value="Jelly Rolls"/>
    <property type="match status" value="1"/>
</dbReference>
<feature type="domain" description="Cupin type-2" evidence="2">
    <location>
        <begin position="150"/>
        <end position="215"/>
    </location>
</feature>
<dbReference type="InterPro" id="IPR025363">
    <property type="entry name" value="DUF4267"/>
</dbReference>
<keyword evidence="4" id="KW-1185">Reference proteome</keyword>
<dbReference type="InterPro" id="IPR053146">
    <property type="entry name" value="QDO-like"/>
</dbReference>
<name>A0ABY7WD76_9SPHI</name>
<sequence length="299" mass="33267">MIRKNISAVAWLIGLGLVFIGLRFLIAPEKAEISYGIQFVEDGDYSFHYIKGVRDLLSGLLICTFVWAKQRKALAIALLLGTMVPSVDLVIVLSHGYTTIAPAIPHICALVLCFGLGVMLLINKTRKPIKQHKTVEVVRSAATGEESVIEMTILPHEKTPLHYHHLFSETFEILSGNLIVGKGKNMLQLTCGDSVLIERNERHYFHNKSNKECKIKVTIRPGNTNFEHSLLIAKGLANDNLASSTGIPKKLLDLALFIYLNNANMIGFQKLAQPFFSYLAKNAIKKGRLQELLRTYGKG</sequence>